<protein>
    <submittedName>
        <fullName evidence="2">Tetratricopeptide repeat protein</fullName>
    </submittedName>
</protein>
<dbReference type="Pfam" id="PF13181">
    <property type="entry name" value="TPR_8"/>
    <property type="match status" value="1"/>
</dbReference>
<proteinExistence type="predicted"/>
<dbReference type="Gene3D" id="1.25.40.10">
    <property type="entry name" value="Tetratricopeptide repeat domain"/>
    <property type="match status" value="3"/>
</dbReference>
<dbReference type="OrthoDB" id="9763354at2"/>
<dbReference type="SUPFAM" id="SSF81901">
    <property type="entry name" value="HCP-like"/>
    <property type="match status" value="1"/>
</dbReference>
<dbReference type="InterPro" id="IPR011990">
    <property type="entry name" value="TPR-like_helical_dom_sf"/>
</dbReference>
<dbReference type="RefSeq" id="WP_147088200.1">
    <property type="nucleotide sequence ID" value="NZ_VORM01000023.1"/>
</dbReference>
<name>A0A5C6ZDA4_9FLAO</name>
<dbReference type="SUPFAM" id="SSF48452">
    <property type="entry name" value="TPR-like"/>
    <property type="match status" value="2"/>
</dbReference>
<reference evidence="2 3" key="1">
    <citation type="submission" date="2019-08" db="EMBL/GenBank/DDBJ databases">
        <title>Genomes of Subsaximicrobium wynnwilliamsii strains.</title>
        <authorList>
            <person name="Bowman J.P."/>
        </authorList>
    </citation>
    <scope>NUCLEOTIDE SEQUENCE [LARGE SCALE GENOMIC DNA]</scope>
    <source>
        <strain evidence="2 3">2-80-2</strain>
    </source>
</reference>
<keyword evidence="3" id="KW-1185">Reference proteome</keyword>
<evidence type="ECO:0000313" key="3">
    <source>
        <dbReference type="Proteomes" id="UP000321578"/>
    </source>
</evidence>
<sequence length="591" mass="68850">MKRIVLLFLLLAAGSLHAQDEILANGYFERGEFEKALLTYQKLYEQSKNNTYFEKIVESLQQLERYDESEKLLMQRLTKQNYPPVMVELGYNYQLKGDQNSADDYYNKAIARVDENPSYSFGIARRFEDYSLLEYALEVYKKGMALNPDYNFSLQMARIYGEQGNIEQLFSSYLDYLELNPSFLGNAKRAFSDFVSENKENENNRILRVLLLKELQAQPDVYWYDLLSWLFIQQKEYNKAFTQEKALYKRNPESLRRIIDLALTSLTANDDETAIAIFNYILENSQDIQTVLLAHQYLLDLEVENADIKTLESVDAKYQALIEQYGINEQTLGLQIGYGNFLAFYNDQPEAASQFLKESLSLPLSVYEEAEIKMKLADILVYQERFNEALIYYSQIQANVKNSSISQEARFKVAKTSYYKGDFDWAESQLKILKASTSQLIANDALELKLLISDNKDEDSLQTALKLYAKADLMSFQNKNERGITLLNKILTEHKGESIEDQALYMQAKLFEKTNQLEKAVANYEYIIANYRDEILADDAYFYLAELYETQLAQPEKAKDLYEKIIFNHQDSIYFVEARKRFRMLRGDAIN</sequence>
<dbReference type="SMART" id="SM00028">
    <property type="entry name" value="TPR"/>
    <property type="match status" value="5"/>
</dbReference>
<dbReference type="InterPro" id="IPR019734">
    <property type="entry name" value="TPR_rpt"/>
</dbReference>
<organism evidence="2 3">
    <name type="scientific">Subsaximicrobium wynnwilliamsii</name>
    <dbReference type="NCBI Taxonomy" id="291179"/>
    <lineage>
        <taxon>Bacteria</taxon>
        <taxon>Pseudomonadati</taxon>
        <taxon>Bacteroidota</taxon>
        <taxon>Flavobacteriia</taxon>
        <taxon>Flavobacteriales</taxon>
        <taxon>Flavobacteriaceae</taxon>
        <taxon>Subsaximicrobium</taxon>
    </lineage>
</organism>
<evidence type="ECO:0000313" key="2">
    <source>
        <dbReference type="EMBL" id="TXD87038.1"/>
    </source>
</evidence>
<dbReference type="EMBL" id="VORO01000031">
    <property type="protein sequence ID" value="TXD87038.1"/>
    <property type="molecule type" value="Genomic_DNA"/>
</dbReference>
<keyword evidence="1" id="KW-0732">Signal</keyword>
<gene>
    <name evidence="2" type="ORF">ESY86_18445</name>
</gene>
<feature type="signal peptide" evidence="1">
    <location>
        <begin position="1"/>
        <end position="18"/>
    </location>
</feature>
<dbReference type="AlphaFoldDB" id="A0A5C6ZDA4"/>
<accession>A0A5C6ZDA4</accession>
<feature type="chain" id="PRO_5022738323" evidence="1">
    <location>
        <begin position="19"/>
        <end position="591"/>
    </location>
</feature>
<comment type="caution">
    <text evidence="2">The sequence shown here is derived from an EMBL/GenBank/DDBJ whole genome shotgun (WGS) entry which is preliminary data.</text>
</comment>
<dbReference type="Pfam" id="PF13174">
    <property type="entry name" value="TPR_6"/>
    <property type="match status" value="2"/>
</dbReference>
<dbReference type="Proteomes" id="UP000321578">
    <property type="component" value="Unassembled WGS sequence"/>
</dbReference>
<evidence type="ECO:0000256" key="1">
    <source>
        <dbReference type="SAM" id="SignalP"/>
    </source>
</evidence>